<evidence type="ECO:0000259" key="4">
    <source>
        <dbReference type="Pfam" id="PF02551"/>
    </source>
</evidence>
<evidence type="ECO:0000256" key="1">
    <source>
        <dbReference type="ARBA" id="ARBA00006538"/>
    </source>
</evidence>
<gene>
    <name evidence="6" type="ORF">R1CP_16245</name>
</gene>
<feature type="domain" description="Acyl-CoA thioesterase-like N-terminal HotDog" evidence="5">
    <location>
        <begin position="60"/>
        <end position="138"/>
    </location>
</feature>
<accession>A0A1B1K5P6</accession>
<reference evidence="6 7" key="1">
    <citation type="submission" date="2014-07" db="EMBL/GenBank/DDBJ databases">
        <authorList>
            <person name="Zhang J.E."/>
            <person name="Yang H."/>
            <person name="Guo J."/>
            <person name="Deng Z."/>
            <person name="Luo H."/>
            <person name="Luo M."/>
            <person name="Zhao B."/>
        </authorList>
    </citation>
    <scope>NUCLEOTIDE SEQUENCE [LARGE SCALE GENOMIC DNA]</scope>
    <source>
        <strain evidence="6 7">1CP</strain>
    </source>
</reference>
<dbReference type="Proteomes" id="UP000186108">
    <property type="component" value="Chromosome"/>
</dbReference>
<dbReference type="GO" id="GO:0009062">
    <property type="term" value="P:fatty acid catabolic process"/>
    <property type="evidence" value="ECO:0007669"/>
    <property type="project" value="TreeGrafter"/>
</dbReference>
<dbReference type="PANTHER" id="PTHR11066:SF34">
    <property type="entry name" value="ACYL-COENZYME A THIOESTERASE 8"/>
    <property type="match status" value="1"/>
</dbReference>
<dbReference type="InterPro" id="IPR049449">
    <property type="entry name" value="TesB_ACOT8-like_N"/>
</dbReference>
<dbReference type="PANTHER" id="PTHR11066">
    <property type="entry name" value="ACYL-COA THIOESTERASE"/>
    <property type="match status" value="1"/>
</dbReference>
<evidence type="ECO:0000256" key="2">
    <source>
        <dbReference type="ARBA" id="ARBA00022801"/>
    </source>
</evidence>
<dbReference type="PATRIC" id="fig|37919.13.peg.3354"/>
<protein>
    <submittedName>
        <fullName evidence="6">Acyl-CoA thioesterase</fullName>
    </submittedName>
</protein>
<feature type="region of interest" description="Disordered" evidence="3">
    <location>
        <begin position="145"/>
        <end position="180"/>
    </location>
</feature>
<dbReference type="Pfam" id="PF13622">
    <property type="entry name" value="4HBT_3"/>
    <property type="match status" value="1"/>
</dbReference>
<dbReference type="SUPFAM" id="SSF54637">
    <property type="entry name" value="Thioesterase/thiol ester dehydrase-isomerase"/>
    <property type="match status" value="2"/>
</dbReference>
<dbReference type="GO" id="GO:0047617">
    <property type="term" value="F:fatty acyl-CoA hydrolase activity"/>
    <property type="evidence" value="ECO:0007669"/>
    <property type="project" value="InterPro"/>
</dbReference>
<keyword evidence="2" id="KW-0378">Hydrolase</keyword>
<evidence type="ECO:0000313" key="6">
    <source>
        <dbReference type="EMBL" id="ANS27937.1"/>
    </source>
</evidence>
<dbReference type="CDD" id="cd03445">
    <property type="entry name" value="Thioesterase_II_repeat2"/>
    <property type="match status" value="1"/>
</dbReference>
<feature type="domain" description="Acyl-CoA thioesterase 2 C-terminal" evidence="4">
    <location>
        <begin position="206"/>
        <end position="311"/>
    </location>
</feature>
<dbReference type="Pfam" id="PF02551">
    <property type="entry name" value="Acyl_CoA_thio"/>
    <property type="match status" value="1"/>
</dbReference>
<name>A0A1B1K5P6_RHOOP</name>
<dbReference type="InterPro" id="IPR025652">
    <property type="entry name" value="TesB_C"/>
</dbReference>
<organism evidence="6 7">
    <name type="scientific">Rhodococcus opacus</name>
    <name type="common">Nocardia opaca</name>
    <dbReference type="NCBI Taxonomy" id="37919"/>
    <lineage>
        <taxon>Bacteria</taxon>
        <taxon>Bacillati</taxon>
        <taxon>Actinomycetota</taxon>
        <taxon>Actinomycetes</taxon>
        <taxon>Mycobacteriales</taxon>
        <taxon>Nocardiaceae</taxon>
        <taxon>Rhodococcus</taxon>
    </lineage>
</organism>
<dbReference type="InterPro" id="IPR042171">
    <property type="entry name" value="Acyl-CoA_hotdog"/>
</dbReference>
<dbReference type="Gene3D" id="2.40.160.210">
    <property type="entry name" value="Acyl-CoA thioesterase, double hotdog domain"/>
    <property type="match status" value="1"/>
</dbReference>
<dbReference type="InterPro" id="IPR029069">
    <property type="entry name" value="HotDog_dom_sf"/>
</dbReference>
<dbReference type="AlphaFoldDB" id="A0A1B1K5P6"/>
<dbReference type="EMBL" id="CP009111">
    <property type="protein sequence ID" value="ANS27937.1"/>
    <property type="molecule type" value="Genomic_DNA"/>
</dbReference>
<comment type="similarity">
    <text evidence="1">Belongs to the C/M/P thioester hydrolase family.</text>
</comment>
<proteinExistence type="inferred from homology"/>
<dbReference type="GO" id="GO:0006637">
    <property type="term" value="P:acyl-CoA metabolic process"/>
    <property type="evidence" value="ECO:0007669"/>
    <property type="project" value="InterPro"/>
</dbReference>
<evidence type="ECO:0000259" key="5">
    <source>
        <dbReference type="Pfam" id="PF13622"/>
    </source>
</evidence>
<evidence type="ECO:0000313" key="7">
    <source>
        <dbReference type="Proteomes" id="UP000186108"/>
    </source>
</evidence>
<dbReference type="CDD" id="cd03444">
    <property type="entry name" value="Thioesterase_II_repeat1"/>
    <property type="match status" value="1"/>
</dbReference>
<sequence length="313" mass="34547">METGSSVRRADEKLTGPTDCVYGDDSSIRGMVNTTSLADRLALTAVAADRFVGRPPDGFDQRVFGGHLLAQALLAATGTVDDSRITNSLHAYFLRPGRPGESINYSVTRIRDGRSFSTRSVTAHQGARELMTFQASFTEARPLQEVVSKSPPPSPDPESLLPLHQRHRDPSVPPDGINWPTRTRWRTASRPLDVRYIDDADDPALRRFWFRAEALRSTASQNLHRAIVAFASDRSLLPVIANTRGDLRRSGEQKVASVDHALWFHQDVHIGEWLLYVQDSPHSTAHGLGTARGLIYSASGDLVATVTQQGFRQ</sequence>
<evidence type="ECO:0000256" key="3">
    <source>
        <dbReference type="SAM" id="MobiDB-lite"/>
    </source>
</evidence>
<dbReference type="InterPro" id="IPR003703">
    <property type="entry name" value="Acyl_CoA_thio"/>
</dbReference>
<dbReference type="RefSeq" id="WP_005265103.1">
    <property type="nucleotide sequence ID" value="NZ_CP009111.1"/>
</dbReference>